<organism evidence="4 5">
    <name type="scientific">Ensete ventricosum</name>
    <name type="common">Abyssinian banana</name>
    <name type="synonym">Musa ensete</name>
    <dbReference type="NCBI Taxonomy" id="4639"/>
    <lineage>
        <taxon>Eukaryota</taxon>
        <taxon>Viridiplantae</taxon>
        <taxon>Streptophyta</taxon>
        <taxon>Embryophyta</taxon>
        <taxon>Tracheophyta</taxon>
        <taxon>Spermatophyta</taxon>
        <taxon>Magnoliopsida</taxon>
        <taxon>Liliopsida</taxon>
        <taxon>Zingiberales</taxon>
        <taxon>Musaceae</taxon>
        <taxon>Ensete</taxon>
    </lineage>
</organism>
<protein>
    <recommendedName>
        <fullName evidence="3">U-box domain-containing protein</fullName>
    </recommendedName>
</protein>
<dbReference type="Proteomes" id="UP001222027">
    <property type="component" value="Unassembled WGS sequence"/>
</dbReference>
<sequence>MEVMVMESRSEICPQMSRSCSDGGFSDCNSDRSGEVSPTGESQCRAAAHLRFLAKHSTENRIRIAQAGAVAPLVALLSHPDPQLQEQGVTAVLNLSLCDENKATIAAAGAVGHLVRTLCFGTPAARENAACALLRLAQLDDLRAAIGVSGAIPALVALLETGGSRGKKDAATALFTLLASKENSSRAVEAGVVRPLLDLMADPESDMADKAAYVLHRVLALPEGRAAAVDEGGLPVLVEMVDVGSQRQKEVAMLSLLQICEESSTYRRMVVREGAIPSFVALSQSSSKKIKEKAEALIALLRQPISPRPKRAMALV</sequence>
<feature type="repeat" description="ARM" evidence="2">
    <location>
        <begin position="150"/>
        <end position="192"/>
    </location>
</feature>
<dbReference type="Pfam" id="PF25598">
    <property type="entry name" value="ARM_PUB"/>
    <property type="match status" value="1"/>
</dbReference>
<dbReference type="SMART" id="SM00185">
    <property type="entry name" value="ARM"/>
    <property type="match status" value="6"/>
</dbReference>
<keyword evidence="5" id="KW-1185">Reference proteome</keyword>
<dbReference type="SUPFAM" id="SSF48371">
    <property type="entry name" value="ARM repeat"/>
    <property type="match status" value="1"/>
</dbReference>
<evidence type="ECO:0000259" key="3">
    <source>
        <dbReference type="Pfam" id="PF25598"/>
    </source>
</evidence>
<dbReference type="PANTHER" id="PTHR23315:SF64">
    <property type="entry name" value="ARM REPEAT SUPERFAMILY PROTEIN"/>
    <property type="match status" value="1"/>
</dbReference>
<feature type="repeat" description="ARM" evidence="2">
    <location>
        <begin position="68"/>
        <end position="110"/>
    </location>
</feature>
<evidence type="ECO:0000313" key="5">
    <source>
        <dbReference type="Proteomes" id="UP001222027"/>
    </source>
</evidence>
<name>A0AAV8PS37_ENSVE</name>
<comment type="caution">
    <text evidence="4">The sequence shown here is derived from an EMBL/GenBank/DDBJ whole genome shotgun (WGS) entry which is preliminary data.</text>
</comment>
<evidence type="ECO:0000256" key="1">
    <source>
        <dbReference type="ARBA" id="ARBA00022786"/>
    </source>
</evidence>
<reference evidence="4 5" key="1">
    <citation type="submission" date="2022-12" db="EMBL/GenBank/DDBJ databases">
        <title>Chromosome-scale assembly of the Ensete ventricosum genome.</title>
        <authorList>
            <person name="Dussert Y."/>
            <person name="Stocks J."/>
            <person name="Wendawek A."/>
            <person name="Woldeyes F."/>
            <person name="Nichols R.A."/>
            <person name="Borrell J.S."/>
        </authorList>
    </citation>
    <scope>NUCLEOTIDE SEQUENCE [LARGE SCALE GENOMIC DNA]</scope>
    <source>
        <strain evidence="5">cv. Maze</strain>
        <tissue evidence="4">Seeds</tissue>
    </source>
</reference>
<dbReference type="InterPro" id="IPR000225">
    <property type="entry name" value="Armadillo"/>
</dbReference>
<proteinExistence type="predicted"/>
<feature type="domain" description="U-box" evidence="3">
    <location>
        <begin position="42"/>
        <end position="303"/>
    </location>
</feature>
<dbReference type="InterPro" id="IPR058678">
    <property type="entry name" value="ARM_PUB"/>
</dbReference>
<dbReference type="Gene3D" id="1.25.10.10">
    <property type="entry name" value="Leucine-rich Repeat Variant"/>
    <property type="match status" value="2"/>
</dbReference>
<dbReference type="PROSITE" id="PS50176">
    <property type="entry name" value="ARM_REPEAT"/>
    <property type="match status" value="2"/>
</dbReference>
<dbReference type="InterPro" id="IPR016024">
    <property type="entry name" value="ARM-type_fold"/>
</dbReference>
<dbReference type="AlphaFoldDB" id="A0AAV8PS37"/>
<dbReference type="PANTHER" id="PTHR23315">
    <property type="entry name" value="U BOX DOMAIN-CONTAINING"/>
    <property type="match status" value="1"/>
</dbReference>
<gene>
    <name evidence="4" type="ORF">OPV22_033506</name>
</gene>
<evidence type="ECO:0000313" key="4">
    <source>
        <dbReference type="EMBL" id="KAJ8460580.1"/>
    </source>
</evidence>
<evidence type="ECO:0000256" key="2">
    <source>
        <dbReference type="PROSITE-ProRule" id="PRU00259"/>
    </source>
</evidence>
<keyword evidence="1" id="KW-0833">Ubl conjugation pathway</keyword>
<accession>A0AAV8PS37</accession>
<dbReference type="EMBL" id="JAQQAF010000009">
    <property type="protein sequence ID" value="KAJ8460580.1"/>
    <property type="molecule type" value="Genomic_DNA"/>
</dbReference>
<dbReference type="FunFam" id="1.25.10.10:FF:000418">
    <property type="entry name" value="U-box domain-containing protein 4"/>
    <property type="match status" value="1"/>
</dbReference>
<dbReference type="InterPro" id="IPR011989">
    <property type="entry name" value="ARM-like"/>
</dbReference>